<proteinExistence type="predicted"/>
<dbReference type="Gramene" id="Manes.15G143900.1.v8.1">
    <property type="protein sequence ID" value="Manes.15G143900.1.v8.1.CDS"/>
    <property type="gene ID" value="Manes.15G143900.v8.1"/>
</dbReference>
<reference evidence="3" key="1">
    <citation type="journal article" date="2016" name="Nat. Biotechnol.">
        <title>Sequencing wild and cultivated cassava and related species reveals extensive interspecific hybridization and genetic diversity.</title>
        <authorList>
            <person name="Bredeson J.V."/>
            <person name="Lyons J.B."/>
            <person name="Prochnik S.E."/>
            <person name="Wu G.A."/>
            <person name="Ha C.M."/>
            <person name="Edsinger-Gonzales E."/>
            <person name="Grimwood J."/>
            <person name="Schmutz J."/>
            <person name="Rabbi I.Y."/>
            <person name="Egesi C."/>
            <person name="Nauluvula P."/>
            <person name="Lebot V."/>
            <person name="Ndunguru J."/>
            <person name="Mkamilo G."/>
            <person name="Bart R.S."/>
            <person name="Setter T.L."/>
            <person name="Gleadow R.M."/>
            <person name="Kulakow P."/>
            <person name="Ferguson M.E."/>
            <person name="Rounsley S."/>
            <person name="Rokhsar D.S."/>
        </authorList>
    </citation>
    <scope>NUCLEOTIDE SEQUENCE [LARGE SCALE GENOMIC DNA]</scope>
    <source>
        <strain evidence="3">cv. AM560-2</strain>
    </source>
</reference>
<feature type="transmembrane region" description="Helical" evidence="1">
    <location>
        <begin position="115"/>
        <end position="137"/>
    </location>
</feature>
<dbReference type="EMBL" id="CM004401">
    <property type="protein sequence ID" value="OAY29427.1"/>
    <property type="molecule type" value="Genomic_DNA"/>
</dbReference>
<dbReference type="OMA" id="FAILWYR"/>
<dbReference type="Proteomes" id="UP000091857">
    <property type="component" value="Chromosome 15"/>
</dbReference>
<feature type="transmembrane region" description="Helical" evidence="1">
    <location>
        <begin position="182"/>
        <end position="203"/>
    </location>
</feature>
<dbReference type="PANTHER" id="PTHR36000">
    <property type="entry name" value="DEFECTIVE 1273 PROTEIN, PUTATIVE-RELATED"/>
    <property type="match status" value="1"/>
</dbReference>
<comment type="caution">
    <text evidence="2">The sequence shown here is derived from an EMBL/GenBank/DDBJ whole genome shotgun (WGS) entry which is preliminary data.</text>
</comment>
<protein>
    <submittedName>
        <fullName evidence="2">Uncharacterized protein</fullName>
    </submittedName>
</protein>
<organism evidence="2 3">
    <name type="scientific">Manihot esculenta</name>
    <name type="common">Cassava</name>
    <name type="synonym">Jatropha manihot</name>
    <dbReference type="NCBI Taxonomy" id="3983"/>
    <lineage>
        <taxon>Eukaryota</taxon>
        <taxon>Viridiplantae</taxon>
        <taxon>Streptophyta</taxon>
        <taxon>Embryophyta</taxon>
        <taxon>Tracheophyta</taxon>
        <taxon>Spermatophyta</taxon>
        <taxon>Magnoliopsida</taxon>
        <taxon>eudicotyledons</taxon>
        <taxon>Gunneridae</taxon>
        <taxon>Pentapetalae</taxon>
        <taxon>rosids</taxon>
        <taxon>fabids</taxon>
        <taxon>Malpighiales</taxon>
        <taxon>Euphorbiaceae</taxon>
        <taxon>Crotonoideae</taxon>
        <taxon>Manihoteae</taxon>
        <taxon>Manihot</taxon>
    </lineage>
</organism>
<accession>A0A2C9UGY7</accession>
<dbReference type="PANTHER" id="PTHR36000:SF2">
    <property type="entry name" value="DEFECTIVE 1273 PROTEIN, PUTATIVE-RELATED"/>
    <property type="match status" value="1"/>
</dbReference>
<feature type="transmembrane region" description="Helical" evidence="1">
    <location>
        <begin position="149"/>
        <end position="170"/>
    </location>
</feature>
<sequence>MATPHPSYLLSSSPYLQSSTKMALRVHSPPIHRLKASFQFLEARSKSFSVKPNGFFQNTRLNSSSAINMAAGQSGEPEKFNFDHFMSKARKLWDSSPRPVKTFPWKRALENFVQLILDLSIAVIKYLCVPLLAISSLSEMSYCAHQKKLLFVPLPLLIGIAVGGVLKETALELSPLLKDAEVPWHLIASAIFFTLIKLPGPYYPYWGRIFIPHIANGALWRTLWSVFLWYRRPRKGSGEVIHKNSVNDGQSETNEL</sequence>
<evidence type="ECO:0000313" key="3">
    <source>
        <dbReference type="Proteomes" id="UP000091857"/>
    </source>
</evidence>
<evidence type="ECO:0000313" key="2">
    <source>
        <dbReference type="EMBL" id="OAY29427.1"/>
    </source>
</evidence>
<dbReference type="STRING" id="3983.A0A2C9UGY7"/>
<name>A0A2C9UGY7_MANES</name>
<keyword evidence="3" id="KW-1185">Reference proteome</keyword>
<keyword evidence="1" id="KW-1133">Transmembrane helix</keyword>
<gene>
    <name evidence="2" type="ORF">MANES_15G143900v8</name>
</gene>
<dbReference type="OrthoDB" id="1934999at2759"/>
<keyword evidence="1" id="KW-0472">Membrane</keyword>
<evidence type="ECO:0000256" key="1">
    <source>
        <dbReference type="SAM" id="Phobius"/>
    </source>
</evidence>
<keyword evidence="1" id="KW-0812">Transmembrane</keyword>
<dbReference type="AlphaFoldDB" id="A0A2C9UGY7"/>